<keyword evidence="2 4" id="KW-0175">Coiled coil</keyword>
<evidence type="ECO:0000313" key="7">
    <source>
        <dbReference type="EMBL" id="CAB3245337.1"/>
    </source>
</evidence>
<feature type="compositionally biased region" description="Polar residues" evidence="5">
    <location>
        <begin position="283"/>
        <end position="308"/>
    </location>
</feature>
<proteinExistence type="evidence at transcript level"/>
<dbReference type="SUPFAM" id="SSF81383">
    <property type="entry name" value="F-box domain"/>
    <property type="match status" value="1"/>
</dbReference>
<dbReference type="InterPro" id="IPR052283">
    <property type="entry name" value="GenomicStab_NeuMorph_Reg"/>
</dbReference>
<accession>A0A6F9DC24</accession>
<reference evidence="7" key="1">
    <citation type="submission" date="2020-04" db="EMBL/GenBank/DDBJ databases">
        <authorList>
            <person name="Neveu A P."/>
        </authorList>
    </citation>
    <scope>NUCLEOTIDE SEQUENCE</scope>
    <source>
        <tissue evidence="7">Whole embryo</tissue>
    </source>
</reference>
<dbReference type="SMART" id="SM00256">
    <property type="entry name" value="FBOX"/>
    <property type="match status" value="1"/>
</dbReference>
<feature type="coiled-coil region" evidence="4">
    <location>
        <begin position="82"/>
        <end position="133"/>
    </location>
</feature>
<evidence type="ECO:0000256" key="2">
    <source>
        <dbReference type="ARBA" id="ARBA00023054"/>
    </source>
</evidence>
<dbReference type="PROSITE" id="PS50157">
    <property type="entry name" value="ZINC_FINGER_C2H2_2"/>
    <property type="match status" value="1"/>
</dbReference>
<feature type="region of interest" description="Disordered" evidence="5">
    <location>
        <begin position="46"/>
        <end position="66"/>
    </location>
</feature>
<evidence type="ECO:0000256" key="3">
    <source>
        <dbReference type="PROSITE-ProRule" id="PRU00042"/>
    </source>
</evidence>
<keyword evidence="3" id="KW-0862">Zinc</keyword>
<sequence length="693" mass="78354">MSDSNGLNGMYYEATDLLPYRCPSCGSGKRFRSLVALRMHMSVIHTEPSQNNLSGSGDAGARQEKDKWEEMLTSGKSVDSMLDKYSAKMDTILNKYDRESQELENKVRIAKQLEEIRQQKKELKKMSVSWKATHDMSQLIQDTDHLIQRRVGDGEQHNPVESKTYAALGNEKNGETELQRQVELSIELAAKYKSMALEAENKLKEKEIEEKHMKQYITHVAKKEKVARQQLAGFMEEILERAEYAEEELESYKSPSTIGGSGSNRSSLMDRRKSFEGSPGYTPKSSIKQNRSRSMTVGDIPSTTNGRTNAMKRNGSHQKRDPYVEEMLEAPSSQELPRRAEKMKRHSQKRQLSGVDTSNLFDGSNMRPFSNVQNKSSPYGAEHREVVLFYVFAHLPSLDLLRCSSVCHEWRGLSHDPQLWSRISFENVYLNPKLLHSISHWATETCLIKLRNIDAIHDKQASLGSFEEGLESVLKSSGENLLLISIENCDPVVTSRTMWLLTCYNKNVRSVTYRSSLDPLSYQVAWAMGTACRNIESLEVAPVHPCLSSDLFNNNVARLMSWCWPGLRALSIGGPGIDGSGLLAVALNCHHLKVLELDHAKGVTEDTAQSACKHGLKDLRILLFTHTPVLASTVVVFLKNSPLKLLQVSLEQQDFFPKKGKQAKIIPEYNKLQASFQKLQRRPEFQRVLQISC</sequence>
<keyword evidence="3" id="KW-0863">Zinc-finger</keyword>
<gene>
    <name evidence="7" type="primary">Fbxo41</name>
</gene>
<dbReference type="GO" id="GO:0008270">
    <property type="term" value="F:zinc ion binding"/>
    <property type="evidence" value="ECO:0007669"/>
    <property type="project" value="UniProtKB-KW"/>
</dbReference>
<protein>
    <submittedName>
        <fullName evidence="7">F-box only protein 41-like</fullName>
    </submittedName>
</protein>
<evidence type="ECO:0000256" key="1">
    <source>
        <dbReference type="ARBA" id="ARBA00022553"/>
    </source>
</evidence>
<evidence type="ECO:0000256" key="4">
    <source>
        <dbReference type="SAM" id="Coils"/>
    </source>
</evidence>
<dbReference type="AlphaFoldDB" id="A0A6F9DC24"/>
<dbReference type="Pfam" id="PF23165">
    <property type="entry name" value="zf-C2H2_FBX41"/>
    <property type="match status" value="1"/>
</dbReference>
<dbReference type="SMART" id="SM00355">
    <property type="entry name" value="ZnF_C2H2"/>
    <property type="match status" value="1"/>
</dbReference>
<dbReference type="PANTHER" id="PTHR15739:SF5">
    <property type="entry name" value="LD23158P"/>
    <property type="match status" value="1"/>
</dbReference>
<organism evidence="7">
    <name type="scientific">Phallusia mammillata</name>
    <dbReference type="NCBI Taxonomy" id="59560"/>
    <lineage>
        <taxon>Eukaryota</taxon>
        <taxon>Metazoa</taxon>
        <taxon>Chordata</taxon>
        <taxon>Tunicata</taxon>
        <taxon>Ascidiacea</taxon>
        <taxon>Phlebobranchia</taxon>
        <taxon>Ascidiidae</taxon>
        <taxon>Phallusia</taxon>
    </lineage>
</organism>
<dbReference type="InterPro" id="IPR057038">
    <property type="entry name" value="FBX41/ZN365_Znf-C2H2"/>
</dbReference>
<dbReference type="CDD" id="cd22109">
    <property type="entry name" value="F-box_FBXO41"/>
    <property type="match status" value="1"/>
</dbReference>
<dbReference type="EMBL" id="LR785115">
    <property type="protein sequence ID" value="CAB3245337.1"/>
    <property type="molecule type" value="mRNA"/>
</dbReference>
<evidence type="ECO:0000259" key="6">
    <source>
        <dbReference type="PROSITE" id="PS50157"/>
    </source>
</evidence>
<keyword evidence="1" id="KW-0597">Phosphoprotein</keyword>
<dbReference type="InterPro" id="IPR036047">
    <property type="entry name" value="F-box-like_dom_sf"/>
</dbReference>
<keyword evidence="3" id="KW-0479">Metal-binding</keyword>
<dbReference type="Gene3D" id="3.80.10.10">
    <property type="entry name" value="Ribonuclease Inhibitor"/>
    <property type="match status" value="1"/>
</dbReference>
<feature type="domain" description="C2H2-type" evidence="6">
    <location>
        <begin position="20"/>
        <end position="50"/>
    </location>
</feature>
<feature type="compositionally biased region" description="Polar residues" evidence="5">
    <location>
        <begin position="253"/>
        <end position="267"/>
    </location>
</feature>
<feature type="region of interest" description="Disordered" evidence="5">
    <location>
        <begin position="249"/>
        <end position="360"/>
    </location>
</feature>
<dbReference type="PANTHER" id="PTHR15739">
    <property type="entry name" value="ZINC FINGER PROTEIN"/>
    <property type="match status" value="1"/>
</dbReference>
<name>A0A6F9DC24_9ASCI</name>
<evidence type="ECO:0000256" key="5">
    <source>
        <dbReference type="SAM" id="MobiDB-lite"/>
    </source>
</evidence>
<dbReference type="InterPro" id="IPR032675">
    <property type="entry name" value="LRR_dom_sf"/>
</dbReference>
<dbReference type="InterPro" id="IPR013087">
    <property type="entry name" value="Znf_C2H2_type"/>
</dbReference>
<dbReference type="Pfam" id="PF12937">
    <property type="entry name" value="F-box-like"/>
    <property type="match status" value="1"/>
</dbReference>
<dbReference type="InterPro" id="IPR001810">
    <property type="entry name" value="F-box_dom"/>
</dbReference>
<dbReference type="Gene3D" id="1.20.1280.50">
    <property type="match status" value="1"/>
</dbReference>
<feature type="compositionally biased region" description="Polar residues" evidence="5">
    <location>
        <begin position="350"/>
        <end position="360"/>
    </location>
</feature>